<dbReference type="Pfam" id="PF01420">
    <property type="entry name" value="Methylase_S"/>
    <property type="match status" value="1"/>
</dbReference>
<dbReference type="Proteomes" id="UP000184480">
    <property type="component" value="Unassembled WGS sequence"/>
</dbReference>
<organism evidence="5 6">
    <name type="scientific">Dysgonomonas macrotermitis</name>
    <dbReference type="NCBI Taxonomy" id="1346286"/>
    <lineage>
        <taxon>Bacteria</taxon>
        <taxon>Pseudomonadati</taxon>
        <taxon>Bacteroidota</taxon>
        <taxon>Bacteroidia</taxon>
        <taxon>Bacteroidales</taxon>
        <taxon>Dysgonomonadaceae</taxon>
        <taxon>Dysgonomonas</taxon>
    </lineage>
</organism>
<dbReference type="GO" id="GO:0003677">
    <property type="term" value="F:DNA binding"/>
    <property type="evidence" value="ECO:0007669"/>
    <property type="project" value="UniProtKB-KW"/>
</dbReference>
<accession>A0A1M5JEI2</accession>
<dbReference type="AlphaFoldDB" id="A0A1M5JEI2"/>
<dbReference type="InterPro" id="IPR044946">
    <property type="entry name" value="Restrct_endonuc_typeI_TRD_sf"/>
</dbReference>
<feature type="domain" description="Type I restriction modification DNA specificity" evidence="4">
    <location>
        <begin position="51"/>
        <end position="155"/>
    </location>
</feature>
<evidence type="ECO:0000256" key="2">
    <source>
        <dbReference type="ARBA" id="ARBA00022747"/>
    </source>
</evidence>
<dbReference type="Gene3D" id="3.90.220.20">
    <property type="entry name" value="DNA methylase specificity domains"/>
    <property type="match status" value="1"/>
</dbReference>
<comment type="similarity">
    <text evidence="1">Belongs to the type-I restriction system S methylase family.</text>
</comment>
<dbReference type="PANTHER" id="PTHR30408">
    <property type="entry name" value="TYPE-1 RESTRICTION ENZYME ECOKI SPECIFICITY PROTEIN"/>
    <property type="match status" value="1"/>
</dbReference>
<dbReference type="PANTHER" id="PTHR30408:SF12">
    <property type="entry name" value="TYPE I RESTRICTION ENZYME MJAVIII SPECIFICITY SUBUNIT"/>
    <property type="match status" value="1"/>
</dbReference>
<dbReference type="EMBL" id="FQUC01000023">
    <property type="protein sequence ID" value="SHG38984.1"/>
    <property type="molecule type" value="Genomic_DNA"/>
</dbReference>
<sequence length="174" mass="19645">MTIPDKILTPKIDKNKLLTVKLHLKGIMKNDSTESLSTQGTVYYVRRKGQFIYGKQNLFNGAFGIIPDEYDGFLSSNDVPTFNINCDKINPFYLLYYIGRKNYYVPLESLAIGSGSKRIHESTVLNLEIAIPTLEEQSIIVSAICSIDKKIEIETFVLKGLNSQKQYLLSNLLA</sequence>
<keyword evidence="2" id="KW-0680">Restriction system</keyword>
<dbReference type="GO" id="GO:0009307">
    <property type="term" value="P:DNA restriction-modification system"/>
    <property type="evidence" value="ECO:0007669"/>
    <property type="project" value="UniProtKB-KW"/>
</dbReference>
<gene>
    <name evidence="5" type="ORF">SAMN05444362_12325</name>
</gene>
<proteinExistence type="inferred from homology"/>
<dbReference type="SUPFAM" id="SSF116734">
    <property type="entry name" value="DNA methylase specificity domain"/>
    <property type="match status" value="1"/>
</dbReference>
<dbReference type="InterPro" id="IPR000055">
    <property type="entry name" value="Restrct_endonuc_typeI_TRD"/>
</dbReference>
<reference evidence="6" key="1">
    <citation type="submission" date="2016-11" db="EMBL/GenBank/DDBJ databases">
        <authorList>
            <person name="Varghese N."/>
            <person name="Submissions S."/>
        </authorList>
    </citation>
    <scope>NUCLEOTIDE SEQUENCE [LARGE SCALE GENOMIC DNA]</scope>
    <source>
        <strain evidence="6">DSM 27370</strain>
    </source>
</reference>
<evidence type="ECO:0000313" key="6">
    <source>
        <dbReference type="Proteomes" id="UP000184480"/>
    </source>
</evidence>
<evidence type="ECO:0000256" key="3">
    <source>
        <dbReference type="ARBA" id="ARBA00023125"/>
    </source>
</evidence>
<evidence type="ECO:0000259" key="4">
    <source>
        <dbReference type="Pfam" id="PF01420"/>
    </source>
</evidence>
<keyword evidence="3" id="KW-0238">DNA-binding</keyword>
<evidence type="ECO:0000256" key="1">
    <source>
        <dbReference type="ARBA" id="ARBA00010923"/>
    </source>
</evidence>
<dbReference type="InterPro" id="IPR052021">
    <property type="entry name" value="Type-I_RS_S_subunit"/>
</dbReference>
<protein>
    <submittedName>
        <fullName evidence="5">Type I restriction enzyme, S subunit</fullName>
    </submittedName>
</protein>
<evidence type="ECO:0000313" key="5">
    <source>
        <dbReference type="EMBL" id="SHG38984.1"/>
    </source>
</evidence>
<keyword evidence="6" id="KW-1185">Reference proteome</keyword>
<name>A0A1M5JEI2_9BACT</name>
<dbReference type="STRING" id="1346286.SAMN05444362_12325"/>